<keyword evidence="6 8" id="KW-0975">Bacterial flagellum</keyword>
<evidence type="ECO:0000256" key="8">
    <source>
        <dbReference type="HAMAP-Rule" id="MF_00416"/>
    </source>
</evidence>
<dbReference type="PANTHER" id="PTHR30381">
    <property type="entry name" value="FLAGELLAR P-RING PERIPLASMIC PROTEIN FLGI"/>
    <property type="match status" value="1"/>
</dbReference>
<evidence type="ECO:0000313" key="9">
    <source>
        <dbReference type="EMBL" id="MFD1302813.1"/>
    </source>
</evidence>
<protein>
    <recommendedName>
        <fullName evidence="3 8">Flagellar P-ring protein</fullName>
    </recommendedName>
    <alternativeName>
        <fullName evidence="7 8">Basal body P-ring protein</fullName>
    </alternativeName>
</protein>
<dbReference type="HAMAP" id="MF_00416">
    <property type="entry name" value="FlgI"/>
    <property type="match status" value="1"/>
</dbReference>
<organism evidence="9 10">
    <name type="scientific">Methylobacterium marchantiae</name>
    <dbReference type="NCBI Taxonomy" id="600331"/>
    <lineage>
        <taxon>Bacteria</taxon>
        <taxon>Pseudomonadati</taxon>
        <taxon>Pseudomonadota</taxon>
        <taxon>Alphaproteobacteria</taxon>
        <taxon>Hyphomicrobiales</taxon>
        <taxon>Methylobacteriaceae</taxon>
        <taxon>Methylobacterium</taxon>
    </lineage>
</organism>
<comment type="subunit">
    <text evidence="8">The basal body constitutes a major portion of the flagellar organelle and consists of four rings (L,P,S, and M) mounted on a central rod.</text>
</comment>
<dbReference type="PRINTS" id="PR01010">
    <property type="entry name" value="FLGPRINGFLGI"/>
</dbReference>
<dbReference type="InterPro" id="IPR001782">
    <property type="entry name" value="Flag_FlgI"/>
</dbReference>
<evidence type="ECO:0000313" key="10">
    <source>
        <dbReference type="Proteomes" id="UP001597176"/>
    </source>
</evidence>
<comment type="subcellular location">
    <subcellularLocation>
        <location evidence="2 8">Bacterial flagellum basal body</location>
    </subcellularLocation>
</comment>
<accession>A0ABW3WZU0</accession>
<keyword evidence="9" id="KW-0969">Cilium</keyword>
<evidence type="ECO:0000256" key="5">
    <source>
        <dbReference type="ARBA" id="ARBA00022764"/>
    </source>
</evidence>
<dbReference type="EMBL" id="JBHTND010000019">
    <property type="protein sequence ID" value="MFD1302813.1"/>
    <property type="molecule type" value="Genomic_DNA"/>
</dbReference>
<dbReference type="Pfam" id="PF02119">
    <property type="entry name" value="FlgI"/>
    <property type="match status" value="1"/>
</dbReference>
<dbReference type="PANTHER" id="PTHR30381:SF0">
    <property type="entry name" value="FLAGELLAR P-RING PROTEIN"/>
    <property type="match status" value="1"/>
</dbReference>
<keyword evidence="10" id="KW-1185">Reference proteome</keyword>
<dbReference type="RefSeq" id="WP_238204472.1">
    <property type="nucleotide sequence ID" value="NZ_JBHTND010000019.1"/>
</dbReference>
<evidence type="ECO:0000256" key="7">
    <source>
        <dbReference type="ARBA" id="ARBA00032344"/>
    </source>
</evidence>
<evidence type="ECO:0000256" key="4">
    <source>
        <dbReference type="ARBA" id="ARBA00022729"/>
    </source>
</evidence>
<evidence type="ECO:0000256" key="6">
    <source>
        <dbReference type="ARBA" id="ARBA00023143"/>
    </source>
</evidence>
<evidence type="ECO:0000256" key="3">
    <source>
        <dbReference type="ARBA" id="ARBA00019515"/>
    </source>
</evidence>
<evidence type="ECO:0000256" key="2">
    <source>
        <dbReference type="ARBA" id="ARBA00004117"/>
    </source>
</evidence>
<comment type="similarity">
    <text evidence="8">Belongs to the FlgI family.</text>
</comment>
<comment type="caution">
    <text evidence="9">The sequence shown here is derived from an EMBL/GenBank/DDBJ whole genome shotgun (WGS) entry which is preliminary data.</text>
</comment>
<dbReference type="Proteomes" id="UP001597176">
    <property type="component" value="Unassembled WGS sequence"/>
</dbReference>
<keyword evidence="9" id="KW-0966">Cell projection</keyword>
<comment type="function">
    <text evidence="1 8">Assembles around the rod to form the L-ring and probably protects the motor/basal body from shearing forces during rotation.</text>
</comment>
<keyword evidence="9" id="KW-0282">Flagellum</keyword>
<keyword evidence="4" id="KW-0732">Signal</keyword>
<reference evidence="10" key="1">
    <citation type="journal article" date="2019" name="Int. J. Syst. Evol. Microbiol.">
        <title>The Global Catalogue of Microorganisms (GCM) 10K type strain sequencing project: providing services to taxonomists for standard genome sequencing and annotation.</title>
        <authorList>
            <consortium name="The Broad Institute Genomics Platform"/>
            <consortium name="The Broad Institute Genome Sequencing Center for Infectious Disease"/>
            <person name="Wu L."/>
            <person name="Ma J."/>
        </authorList>
    </citation>
    <scope>NUCLEOTIDE SEQUENCE [LARGE SCALE GENOMIC DNA]</scope>
    <source>
        <strain evidence="10">CCUG 56108</strain>
    </source>
</reference>
<sequence length="380" mass="39936">MPTAIARPHRSARLARCIAALLALVFALNGQALALSRVKDLASIEGVRQNQLVGYGIVVGLNGTGDTLNNIPFTKQSLQAMLERLGVNTRGATMRTQNLAAVMVTASLPPFATQGNRIDITVSSLGDAKSLQGGTLLVTPLLGADGEVYALAQGSVAIAGFSAEGDAAKITRGVPTNGRVPNGAMIEREMAFKMNDMRTLRLSLRNPDFTTSKRIAAAINDFMGADTAEPTDPATVTLQIPAKYNGNMIRLVTEVEQLKVEPDQTARVIVDERSGIIVMGRDVRVSTVAIAQGNLTVTITEQPQVSQPAPLSNGTTTVVPRTGVKVDTGEGNKLALVKEGVTLRELVDGLNALGVGPRDLISILQAIKAAGALQADIEVM</sequence>
<gene>
    <name evidence="8" type="primary">flgI</name>
    <name evidence="9" type="ORF">ACFQ4G_14660</name>
</gene>
<evidence type="ECO:0000256" key="1">
    <source>
        <dbReference type="ARBA" id="ARBA00002591"/>
    </source>
</evidence>
<proteinExistence type="inferred from homology"/>
<keyword evidence="5" id="KW-0574">Periplasm</keyword>
<dbReference type="NCBIfam" id="NF003676">
    <property type="entry name" value="PRK05303.1"/>
    <property type="match status" value="1"/>
</dbReference>
<name>A0ABW3WZU0_9HYPH</name>